<keyword evidence="2" id="KW-1185">Reference proteome</keyword>
<accession>A0A918NYG8</accession>
<comment type="caution">
    <text evidence="1">The sequence shown here is derived from an EMBL/GenBank/DDBJ whole genome shotgun (WGS) entry which is preliminary data.</text>
</comment>
<evidence type="ECO:0000313" key="1">
    <source>
        <dbReference type="EMBL" id="GGY05063.1"/>
    </source>
</evidence>
<name>A0A918NYG8_9NEIS</name>
<dbReference type="EMBL" id="BMYX01000001">
    <property type="protein sequence ID" value="GGY05063.1"/>
    <property type="molecule type" value="Genomic_DNA"/>
</dbReference>
<reference evidence="1" key="2">
    <citation type="submission" date="2020-09" db="EMBL/GenBank/DDBJ databases">
        <authorList>
            <person name="Sun Q."/>
            <person name="Kim S."/>
        </authorList>
    </citation>
    <scope>NUCLEOTIDE SEQUENCE</scope>
    <source>
        <strain evidence="1">KCTC 32182</strain>
    </source>
</reference>
<dbReference type="AlphaFoldDB" id="A0A918NYG8"/>
<organism evidence="1 2">
    <name type="scientific">Paludibacterium paludis</name>
    <dbReference type="NCBI Taxonomy" id="1225769"/>
    <lineage>
        <taxon>Bacteria</taxon>
        <taxon>Pseudomonadati</taxon>
        <taxon>Pseudomonadota</taxon>
        <taxon>Betaproteobacteria</taxon>
        <taxon>Neisseriales</taxon>
        <taxon>Chromobacteriaceae</taxon>
        <taxon>Paludibacterium</taxon>
    </lineage>
</organism>
<sequence>MSLAIQFRYGPDGTPFYLRGKGDVADGTGRIPFHGILSRGLVERMRQAAEPFAPWEAYGHLLHDRRAARSRELARWRRAADECGVLSFARSAACAQRYVARYAGGRATRCELWNVKEGHTSSVWRVRLATDGAMEEFALNVARDRLAGEELARTSETMHRIAEAWPDANLARVRDIARVSLAKDAAPVVVTRNEWIADSFELHRLPAPGEDPGPLVAVERFLADDGAPSRPRRILGRRLTGDECGQVERDVGGFLAHTARLGARLDINDGDLVWNGQRAIVIAIR</sequence>
<proteinExistence type="predicted"/>
<protein>
    <submittedName>
        <fullName evidence="1">Uncharacterized protein</fullName>
    </submittedName>
</protein>
<gene>
    <name evidence="1" type="ORF">GCM10011289_04530</name>
</gene>
<reference evidence="1" key="1">
    <citation type="journal article" date="2014" name="Int. J. Syst. Evol. Microbiol.">
        <title>Complete genome sequence of Corynebacterium casei LMG S-19264T (=DSM 44701T), isolated from a smear-ripened cheese.</title>
        <authorList>
            <consortium name="US DOE Joint Genome Institute (JGI-PGF)"/>
            <person name="Walter F."/>
            <person name="Albersmeier A."/>
            <person name="Kalinowski J."/>
            <person name="Ruckert C."/>
        </authorList>
    </citation>
    <scope>NUCLEOTIDE SEQUENCE</scope>
    <source>
        <strain evidence="1">KCTC 32182</strain>
    </source>
</reference>
<dbReference type="Proteomes" id="UP000645257">
    <property type="component" value="Unassembled WGS sequence"/>
</dbReference>
<evidence type="ECO:0000313" key="2">
    <source>
        <dbReference type="Proteomes" id="UP000645257"/>
    </source>
</evidence>